<dbReference type="CDD" id="cd02247">
    <property type="entry name" value="cupin_pirin_C"/>
    <property type="match status" value="1"/>
</dbReference>
<evidence type="ECO:0000256" key="3">
    <source>
        <dbReference type="RuleBase" id="RU003457"/>
    </source>
</evidence>
<feature type="binding site" evidence="2">
    <location>
        <position position="62"/>
    </location>
    <ligand>
        <name>Fe cation</name>
        <dbReference type="ChEBI" id="CHEBI:24875"/>
    </ligand>
</feature>
<dbReference type="InterPro" id="IPR012093">
    <property type="entry name" value="Pirin"/>
</dbReference>
<dbReference type="AlphaFoldDB" id="A0A1S8CW96"/>
<dbReference type="Pfam" id="PF05726">
    <property type="entry name" value="Pirin_C"/>
    <property type="match status" value="1"/>
</dbReference>
<feature type="domain" description="Pirin N-terminal" evidence="4">
    <location>
        <begin position="25"/>
        <end position="125"/>
    </location>
</feature>
<dbReference type="Proteomes" id="UP000192132">
    <property type="component" value="Unassembled WGS sequence"/>
</dbReference>
<evidence type="ECO:0000256" key="1">
    <source>
        <dbReference type="ARBA" id="ARBA00008416"/>
    </source>
</evidence>
<dbReference type="STRING" id="1907941.BKE30_08525"/>
<sequence length="301" mass="33866">MPELEDTGIVHIPTRVAIVGDNLKIHRALPSKQKRLIGAWCFLDHAGPTTFKEGEGFSVGPHPHIGLQTFTWMIEGEIYHQDSLGYQQIIRPNEINLMTAGHGISHIERSPEGHSPHLHLAQLWIALPKAQCDMPPSFEHYESLPVIEQNNCRFTLLAGEFLGQTSPVKVYSDMMGVDIHALVNTSTVLPLNPNYEYGILLLQGELSVEQDTLDTGTLLYFQPGQHQLHLELKANTRLLLIGGKPFEEDIIIWWNFVGRSTEEIQQAAHDWINQSRFGQVAGFEHERLTIPAIPDNLKASR</sequence>
<feature type="binding site" evidence="2">
    <location>
        <position position="106"/>
    </location>
    <ligand>
        <name>Fe cation</name>
        <dbReference type="ChEBI" id="CHEBI:24875"/>
    </ligand>
</feature>
<feature type="binding site" evidence="2">
    <location>
        <position position="64"/>
    </location>
    <ligand>
        <name>Fe cation</name>
        <dbReference type="ChEBI" id="CHEBI:24875"/>
    </ligand>
</feature>
<dbReference type="InterPro" id="IPR011051">
    <property type="entry name" value="RmlC_Cupin_sf"/>
</dbReference>
<evidence type="ECO:0000256" key="2">
    <source>
        <dbReference type="PIRSR" id="PIRSR006232-1"/>
    </source>
</evidence>
<keyword evidence="2" id="KW-0408">Iron</keyword>
<dbReference type="CDD" id="cd02909">
    <property type="entry name" value="cupin_pirin_N"/>
    <property type="match status" value="1"/>
</dbReference>
<comment type="caution">
    <text evidence="6">The sequence shown here is derived from an EMBL/GenBank/DDBJ whole genome shotgun (WGS) entry which is preliminary data.</text>
</comment>
<dbReference type="PANTHER" id="PTHR13903:SF8">
    <property type="entry name" value="PIRIN"/>
    <property type="match status" value="1"/>
</dbReference>
<dbReference type="Gene3D" id="2.60.120.10">
    <property type="entry name" value="Jelly Rolls"/>
    <property type="match status" value="2"/>
</dbReference>
<dbReference type="GO" id="GO:0046872">
    <property type="term" value="F:metal ion binding"/>
    <property type="evidence" value="ECO:0007669"/>
    <property type="project" value="UniProtKB-KW"/>
</dbReference>
<comment type="similarity">
    <text evidence="1 3">Belongs to the pirin family.</text>
</comment>
<keyword evidence="6" id="KW-0560">Oxidoreductase</keyword>
<keyword evidence="6" id="KW-0223">Dioxygenase</keyword>
<organism evidence="6 7">
    <name type="scientific">Alkanindiges hydrocarboniclasticus</name>
    <dbReference type="NCBI Taxonomy" id="1907941"/>
    <lineage>
        <taxon>Bacteria</taxon>
        <taxon>Pseudomonadati</taxon>
        <taxon>Pseudomonadota</taxon>
        <taxon>Gammaproteobacteria</taxon>
        <taxon>Moraxellales</taxon>
        <taxon>Moraxellaceae</taxon>
        <taxon>Alkanindiges</taxon>
    </lineage>
</organism>
<evidence type="ECO:0000259" key="4">
    <source>
        <dbReference type="Pfam" id="PF02678"/>
    </source>
</evidence>
<dbReference type="EMBL" id="MLCN01000022">
    <property type="protein sequence ID" value="ONG39882.1"/>
    <property type="molecule type" value="Genomic_DNA"/>
</dbReference>
<dbReference type="Pfam" id="PF02678">
    <property type="entry name" value="Pirin"/>
    <property type="match status" value="1"/>
</dbReference>
<evidence type="ECO:0000259" key="5">
    <source>
        <dbReference type="Pfam" id="PF05726"/>
    </source>
</evidence>
<dbReference type="InterPro" id="IPR014710">
    <property type="entry name" value="RmlC-like_jellyroll"/>
</dbReference>
<protein>
    <submittedName>
        <fullName evidence="6">Quercetin 2,3-dioxygenase</fullName>
    </submittedName>
</protein>
<dbReference type="GO" id="GO:0051213">
    <property type="term" value="F:dioxygenase activity"/>
    <property type="evidence" value="ECO:0007669"/>
    <property type="project" value="UniProtKB-KW"/>
</dbReference>
<dbReference type="PIRSF" id="PIRSF006232">
    <property type="entry name" value="Pirin"/>
    <property type="match status" value="1"/>
</dbReference>
<feature type="binding site" evidence="2">
    <location>
        <position position="108"/>
    </location>
    <ligand>
        <name>Fe cation</name>
        <dbReference type="ChEBI" id="CHEBI:24875"/>
    </ligand>
</feature>
<evidence type="ECO:0000313" key="6">
    <source>
        <dbReference type="EMBL" id="ONG39882.1"/>
    </source>
</evidence>
<reference evidence="6 7" key="1">
    <citation type="submission" date="2016-10" db="EMBL/GenBank/DDBJ databases">
        <title>Draft Genome sequence of Alkanindiges sp. strain H1.</title>
        <authorList>
            <person name="Subhash Y."/>
            <person name="Lee S."/>
        </authorList>
    </citation>
    <scope>NUCLEOTIDE SEQUENCE [LARGE SCALE GENOMIC DNA]</scope>
    <source>
        <strain evidence="6 7">H1</strain>
    </source>
</reference>
<dbReference type="InterPro" id="IPR008778">
    <property type="entry name" value="Pirin_C_dom"/>
</dbReference>
<dbReference type="SUPFAM" id="SSF51182">
    <property type="entry name" value="RmlC-like cupins"/>
    <property type="match status" value="1"/>
</dbReference>
<gene>
    <name evidence="6" type="ORF">BKE30_08525</name>
</gene>
<comment type="cofactor">
    <cofactor evidence="2">
        <name>Fe cation</name>
        <dbReference type="ChEBI" id="CHEBI:24875"/>
    </cofactor>
    <text evidence="2">Binds 1 Fe cation per subunit.</text>
</comment>
<dbReference type="PANTHER" id="PTHR13903">
    <property type="entry name" value="PIRIN-RELATED"/>
    <property type="match status" value="1"/>
</dbReference>
<feature type="domain" description="Pirin C-terminal" evidence="5">
    <location>
        <begin position="178"/>
        <end position="274"/>
    </location>
</feature>
<keyword evidence="2" id="KW-0479">Metal-binding</keyword>
<dbReference type="InterPro" id="IPR003829">
    <property type="entry name" value="Pirin_N_dom"/>
</dbReference>
<accession>A0A1S8CW96</accession>
<proteinExistence type="inferred from homology"/>
<name>A0A1S8CW96_9GAMM</name>
<keyword evidence="7" id="KW-1185">Reference proteome</keyword>
<evidence type="ECO:0000313" key="7">
    <source>
        <dbReference type="Proteomes" id="UP000192132"/>
    </source>
</evidence>